<keyword evidence="1" id="KW-0175">Coiled coil</keyword>
<evidence type="ECO:0000256" key="1">
    <source>
        <dbReference type="SAM" id="Coils"/>
    </source>
</evidence>
<gene>
    <name evidence="2" type="ORF">DW250_13365</name>
</gene>
<protein>
    <submittedName>
        <fullName evidence="2">Uncharacterized protein</fullName>
    </submittedName>
</protein>
<accession>A0A3R6GW80</accession>
<dbReference type="InterPro" id="IPR029470">
    <property type="entry name" value="PDDEXK_4"/>
</dbReference>
<evidence type="ECO:0000313" key="2">
    <source>
        <dbReference type="EMBL" id="RHG63245.1"/>
    </source>
</evidence>
<proteinExistence type="predicted"/>
<evidence type="ECO:0000313" key="3">
    <source>
        <dbReference type="Proteomes" id="UP000286501"/>
    </source>
</evidence>
<name>A0A3R6GW80_9BACT</name>
<dbReference type="AlphaFoldDB" id="A0A3R6GW80"/>
<comment type="caution">
    <text evidence="2">The sequence shown here is derived from an EMBL/GenBank/DDBJ whole genome shotgun (WGS) entry which is preliminary data.</text>
</comment>
<organism evidence="2 3">
    <name type="scientific">Segatella copri</name>
    <dbReference type="NCBI Taxonomy" id="165179"/>
    <lineage>
        <taxon>Bacteria</taxon>
        <taxon>Pseudomonadati</taxon>
        <taxon>Bacteroidota</taxon>
        <taxon>Bacteroidia</taxon>
        <taxon>Bacteroidales</taxon>
        <taxon>Prevotellaceae</taxon>
        <taxon>Segatella</taxon>
    </lineage>
</organism>
<reference evidence="2 3" key="1">
    <citation type="submission" date="2018-08" db="EMBL/GenBank/DDBJ databases">
        <title>A genome reference for cultivated species of the human gut microbiota.</title>
        <authorList>
            <person name="Zou Y."/>
            <person name="Xue W."/>
            <person name="Luo G."/>
        </authorList>
    </citation>
    <scope>NUCLEOTIDE SEQUENCE [LARGE SCALE GENOMIC DNA]</scope>
    <source>
        <strain evidence="2 3">AM22-1</strain>
    </source>
</reference>
<dbReference type="Pfam" id="PF14281">
    <property type="entry name" value="PDDEXK_4"/>
    <property type="match status" value="1"/>
</dbReference>
<dbReference type="Proteomes" id="UP000286501">
    <property type="component" value="Unassembled WGS sequence"/>
</dbReference>
<dbReference type="EMBL" id="QRIN01000072">
    <property type="protein sequence ID" value="RHG63245.1"/>
    <property type="molecule type" value="Genomic_DNA"/>
</dbReference>
<sequence length="429" mass="50560">MYNDLIRKNNMNNLFVDALQNNPIFQLSLSSKELFHSNFLAWLAEDKNTQALFKKILSTWLGEDTFDYNTDCMEVKREYKNFDFSICEKIINDEESETGKIRLVLENKFKSIAYKAQLDNYKKKVDDLNEEADKAQCKVELKLKRLNTAKFENWKGNAKLPKTKYILLTLAEDFLDKEAVKQSGWIIVTYADYSKTLHDNLALVKDKFYKELLEKYCEFIDAFYTYTNNCLEQIKYTDNWEILKNEDFSTLRCNDIWQKLVMHQCALQLTKKLEKKFGKDFQPIIVTSDQEIWGENGTENKNKLFMRVSYYHGEALLELKYLIPQKGIFVLQQQGNHPLRAGFLDMLSKKPKYSKEHDTKNWNEETDRIIRGAKLATMVPPKKVESEDKPRYNSFGVFYYNDLNTVTKNIENTLDDMIDNINQVINLVK</sequence>
<feature type="coiled-coil region" evidence="1">
    <location>
        <begin position="111"/>
        <end position="145"/>
    </location>
</feature>